<protein>
    <recommendedName>
        <fullName evidence="1">DUF5623 domain-containing protein</fullName>
    </recommendedName>
</protein>
<dbReference type="Pfam" id="PF18536">
    <property type="entry name" value="DUF5623"/>
    <property type="match status" value="1"/>
</dbReference>
<dbReference type="Gene3D" id="1.20.1260.40">
    <property type="match status" value="1"/>
</dbReference>
<reference evidence="2 3" key="1">
    <citation type="submission" date="2019-11" db="EMBL/GenBank/DDBJ databases">
        <title>Pedobacter sp. HMF7647 Genome sequencing and assembly.</title>
        <authorList>
            <person name="Kang H."/>
            <person name="Kim H."/>
            <person name="Joh K."/>
        </authorList>
    </citation>
    <scope>NUCLEOTIDE SEQUENCE [LARGE SCALE GENOMIC DNA]</scope>
    <source>
        <strain evidence="2 3">HMF7647</strain>
    </source>
</reference>
<name>A0A7K1YDL6_9SPHI</name>
<evidence type="ECO:0000313" key="2">
    <source>
        <dbReference type="EMBL" id="MXV52672.1"/>
    </source>
</evidence>
<sequence>MDQTTNGHTEAYLKRQAKNIKRELGIPYRKALEQAAIAAGFTNYQHFQNQSKTSVKRKRIRIKPAPDAPSPLVISLNTFGSRKPVERPNAKMPLVTHIELGTILKEVRDAADDYKRVKNAIGNVRSRLDDWVAGEYPHHTELPNEVFFNIYYGDTGTPTDYSPSDKRKNELIALCQKAKTILGQHYHDCRPLRGLYQKLDATVKWIKLWPEGRKPKGYSSRGQITPGSLVSLKVTVSP</sequence>
<dbReference type="EMBL" id="WVHT01000009">
    <property type="protein sequence ID" value="MXV52672.1"/>
    <property type="molecule type" value="Genomic_DNA"/>
</dbReference>
<comment type="caution">
    <text evidence="2">The sequence shown here is derived from an EMBL/GenBank/DDBJ whole genome shotgun (WGS) entry which is preliminary data.</text>
</comment>
<dbReference type="AlphaFoldDB" id="A0A7K1YDL6"/>
<dbReference type="RefSeq" id="WP_160845849.1">
    <property type="nucleotide sequence ID" value="NZ_WVHT01000009.1"/>
</dbReference>
<organism evidence="2 3">
    <name type="scientific">Hufsiella arboris</name>
    <dbReference type="NCBI Taxonomy" id="2695275"/>
    <lineage>
        <taxon>Bacteria</taxon>
        <taxon>Pseudomonadati</taxon>
        <taxon>Bacteroidota</taxon>
        <taxon>Sphingobacteriia</taxon>
        <taxon>Sphingobacteriales</taxon>
        <taxon>Sphingobacteriaceae</taxon>
        <taxon>Hufsiella</taxon>
    </lineage>
</organism>
<dbReference type="InterPro" id="IPR040531">
    <property type="entry name" value="DUF5623"/>
</dbReference>
<evidence type="ECO:0000259" key="1">
    <source>
        <dbReference type="Pfam" id="PF18536"/>
    </source>
</evidence>
<dbReference type="Proteomes" id="UP000466586">
    <property type="component" value="Unassembled WGS sequence"/>
</dbReference>
<keyword evidence="3" id="KW-1185">Reference proteome</keyword>
<evidence type="ECO:0000313" key="3">
    <source>
        <dbReference type="Proteomes" id="UP000466586"/>
    </source>
</evidence>
<feature type="domain" description="DUF5623" evidence="1">
    <location>
        <begin position="86"/>
        <end position="204"/>
    </location>
</feature>
<gene>
    <name evidence="2" type="ORF">GS399_16990</name>
</gene>
<accession>A0A7K1YDL6</accession>
<proteinExistence type="predicted"/>